<dbReference type="Proteomes" id="UP001053296">
    <property type="component" value="Chromosome"/>
</dbReference>
<evidence type="ECO:0000259" key="1">
    <source>
        <dbReference type="Pfam" id="PF19480"/>
    </source>
</evidence>
<dbReference type="InterPro" id="IPR011051">
    <property type="entry name" value="RmlC_Cupin_sf"/>
</dbReference>
<sequence length="202" mass="22620">MAGYYDLMTEEKIHIPTALDAPDTDVTPLTLSLLGQLLSLSRESGRRRMLQKLHKSDEASVHRMFNALQPGTYFMPHRHLDPIKDETILVMAGAMMFIEFTDEGEIARNILLQPGTEIFGVDVAPHVYHTYIPLKPDTLIFECKTGPYVAETDKNVPDWAPREGSPEAEPYLLNLIKVLAEQASVAAEQAKADEDKGKETKQ</sequence>
<dbReference type="SUPFAM" id="SSF51182">
    <property type="entry name" value="RmlC-like cupins"/>
    <property type="match status" value="1"/>
</dbReference>
<gene>
    <name evidence="2" type="ORF">PSDVSF_19950</name>
</gene>
<dbReference type="NCBIfam" id="TIGR04366">
    <property type="entry name" value="cupin_WbuC"/>
    <property type="match status" value="1"/>
</dbReference>
<proteinExistence type="predicted"/>
<evidence type="ECO:0000313" key="3">
    <source>
        <dbReference type="Proteomes" id="UP001053296"/>
    </source>
</evidence>
<evidence type="ECO:0000313" key="2">
    <source>
        <dbReference type="EMBL" id="BCS88753.1"/>
    </source>
</evidence>
<dbReference type="InterPro" id="IPR046058">
    <property type="entry name" value="WbuC_cupin"/>
</dbReference>
<name>A0ABM7P735_9BACT</name>
<dbReference type="InterPro" id="IPR027565">
    <property type="entry name" value="Cupin_WbuC"/>
</dbReference>
<dbReference type="CDD" id="cd07005">
    <property type="entry name" value="cupin_WbuC-like"/>
    <property type="match status" value="1"/>
</dbReference>
<keyword evidence="3" id="KW-1185">Reference proteome</keyword>
<feature type="domain" description="Cupin fold metalloprotein WbuC cupin" evidence="1">
    <location>
        <begin position="32"/>
        <end position="111"/>
    </location>
</feature>
<reference evidence="2" key="1">
    <citation type="journal article" date="2022" name="Arch. Microbiol.">
        <title>Pseudodesulfovibrio sediminis sp. nov., a mesophilic and neutrophilic sulfate-reducing bacterium isolated from sediment of a brackish lake.</title>
        <authorList>
            <person name="Takahashi A."/>
            <person name="Kojima H."/>
            <person name="Watanabe M."/>
            <person name="Fukui M."/>
        </authorList>
    </citation>
    <scope>NUCLEOTIDE SEQUENCE</scope>
    <source>
        <strain evidence="2">SF6</strain>
    </source>
</reference>
<protein>
    <recommendedName>
        <fullName evidence="1">Cupin fold metalloprotein WbuC cupin domain-containing protein</fullName>
    </recommendedName>
</protein>
<dbReference type="Pfam" id="PF19480">
    <property type="entry name" value="DUF6016"/>
    <property type="match status" value="1"/>
</dbReference>
<accession>A0ABM7P735</accession>
<organism evidence="2 3">
    <name type="scientific">Pseudodesulfovibrio sediminis</name>
    <dbReference type="NCBI Taxonomy" id="2810563"/>
    <lineage>
        <taxon>Bacteria</taxon>
        <taxon>Pseudomonadati</taxon>
        <taxon>Thermodesulfobacteriota</taxon>
        <taxon>Desulfovibrionia</taxon>
        <taxon>Desulfovibrionales</taxon>
        <taxon>Desulfovibrionaceae</taxon>
    </lineage>
</organism>
<dbReference type="EMBL" id="AP024485">
    <property type="protein sequence ID" value="BCS88753.1"/>
    <property type="molecule type" value="Genomic_DNA"/>
</dbReference>